<sequence length="142" mass="15865">MFEGIMRRPGSYFRVWPHFYINKPDIVGRSIQLLCCVIVVFTCGTVLCAVGCAKGYSFGGIFIFACITVLLSSKCLFFLHKCCDICICCCKILTIPRGTKQARLRAYMLRLTLNLLTSSNGGLPYPPDRLAQGAQFHNLLIE</sequence>
<gene>
    <name evidence="2" type="ORF">CICLE_v10013907mg</name>
</gene>
<dbReference type="EMBL" id="KI536861">
    <property type="protein sequence ID" value="ESR42838.1"/>
    <property type="molecule type" value="Genomic_DNA"/>
</dbReference>
<evidence type="ECO:0000313" key="3">
    <source>
        <dbReference type="Proteomes" id="UP000030687"/>
    </source>
</evidence>
<proteinExistence type="predicted"/>
<organism evidence="2 3">
    <name type="scientific">Citrus clementina</name>
    <name type="common">Clementine</name>
    <name type="synonym">Citrus deliciosa x Citrus sinensis</name>
    <dbReference type="NCBI Taxonomy" id="85681"/>
    <lineage>
        <taxon>Eukaryota</taxon>
        <taxon>Viridiplantae</taxon>
        <taxon>Streptophyta</taxon>
        <taxon>Embryophyta</taxon>
        <taxon>Tracheophyta</taxon>
        <taxon>Spermatophyta</taxon>
        <taxon>Magnoliopsida</taxon>
        <taxon>eudicotyledons</taxon>
        <taxon>Gunneridae</taxon>
        <taxon>Pentapetalae</taxon>
        <taxon>rosids</taxon>
        <taxon>malvids</taxon>
        <taxon>Sapindales</taxon>
        <taxon>Rutaceae</taxon>
        <taxon>Aurantioideae</taxon>
        <taxon>Citrus</taxon>
    </lineage>
</organism>
<dbReference type="AlphaFoldDB" id="V4S5V8"/>
<evidence type="ECO:0000256" key="1">
    <source>
        <dbReference type="SAM" id="Phobius"/>
    </source>
</evidence>
<protein>
    <submittedName>
        <fullName evidence="2">Uncharacterized protein</fullName>
    </submittedName>
</protein>
<keyword evidence="1" id="KW-0812">Transmembrane</keyword>
<accession>V4S5V8</accession>
<dbReference type="InParanoid" id="V4S5V8"/>
<name>V4S5V8_CITCL</name>
<feature type="transmembrane region" description="Helical" evidence="1">
    <location>
        <begin position="60"/>
        <end position="79"/>
    </location>
</feature>
<evidence type="ECO:0000313" key="2">
    <source>
        <dbReference type="EMBL" id="ESR42838.1"/>
    </source>
</evidence>
<reference evidence="2 3" key="1">
    <citation type="submission" date="2013-10" db="EMBL/GenBank/DDBJ databases">
        <authorList>
            <consortium name="International Citrus Genome Consortium"/>
            <person name="Jenkins J."/>
            <person name="Schmutz J."/>
            <person name="Prochnik S."/>
            <person name="Rokhsar D."/>
            <person name="Gmitter F."/>
            <person name="Ollitrault P."/>
            <person name="Machado M."/>
            <person name="Talon M."/>
            <person name="Wincker P."/>
            <person name="Jaillon O."/>
            <person name="Morgante M."/>
        </authorList>
    </citation>
    <scope>NUCLEOTIDE SEQUENCE</scope>
    <source>
        <strain evidence="3">cv. Clemenules</strain>
    </source>
</reference>
<dbReference type="Proteomes" id="UP000030687">
    <property type="component" value="Unassembled WGS sequence"/>
</dbReference>
<keyword evidence="1" id="KW-0472">Membrane</keyword>
<keyword evidence="3" id="KW-1185">Reference proteome</keyword>
<dbReference type="Gramene" id="ESR42838">
    <property type="protein sequence ID" value="ESR42838"/>
    <property type="gene ID" value="CICLE_v10013907mg"/>
</dbReference>
<feature type="transmembrane region" description="Helical" evidence="1">
    <location>
        <begin position="31"/>
        <end position="53"/>
    </location>
</feature>
<dbReference type="KEGG" id="cic:CICLE_v10013907mg"/>
<keyword evidence="1" id="KW-1133">Transmembrane helix</keyword>